<accession>A0ABY7WZA5</accession>
<sequence length="203" mass="23038">MSDIRKSTSSVINALYGNGHPDRLILASLRGTSSITSPRAQAVWPVLMAHLDDRDLSKNGQPTPAEIAVFTAVRLYAIHQQKNDDDDNAYASRWNKEKPGMTLFGVLAQMRRDPDKQVALDRRVAPLLATTNITSLINSLTHLVDMVKANNRKFKIDYAELANQLYWFQQSYEQANRVRLQWGQDYYRTVKEPGTNEGMNNND</sequence>
<keyword evidence="2" id="KW-1185">Reference proteome</keyword>
<dbReference type="EMBL" id="CP117884">
    <property type="protein sequence ID" value="WDF83245.1"/>
    <property type="molecule type" value="Genomic_DNA"/>
</dbReference>
<proteinExistence type="predicted"/>
<dbReference type="InterPro" id="IPR038287">
    <property type="entry name" value="Cse2_sf"/>
</dbReference>
<dbReference type="Pfam" id="PF09485">
    <property type="entry name" value="CRISPR_Cse2"/>
    <property type="match status" value="1"/>
</dbReference>
<evidence type="ECO:0000313" key="2">
    <source>
        <dbReference type="Proteomes" id="UP001220377"/>
    </source>
</evidence>
<dbReference type="Gene3D" id="1.10.520.40">
    <property type="entry name" value="CRISPR-associated protein Cse2"/>
    <property type="match status" value="1"/>
</dbReference>
<protein>
    <submittedName>
        <fullName evidence="1">Type I-E CRISPR-associated protein Cse2/CasB</fullName>
    </submittedName>
</protein>
<organism evidence="1 2">
    <name type="scientific">Lacticaseibacillus pabuli</name>
    <dbReference type="NCBI Taxonomy" id="3025672"/>
    <lineage>
        <taxon>Bacteria</taxon>
        <taxon>Bacillati</taxon>
        <taxon>Bacillota</taxon>
        <taxon>Bacilli</taxon>
        <taxon>Lactobacillales</taxon>
        <taxon>Lactobacillaceae</taxon>
        <taxon>Lacticaseibacillus</taxon>
    </lineage>
</organism>
<evidence type="ECO:0000313" key="1">
    <source>
        <dbReference type="EMBL" id="WDF83245.1"/>
    </source>
</evidence>
<name>A0ABY7WZA5_9LACO</name>
<dbReference type="Proteomes" id="UP001220377">
    <property type="component" value="Chromosome"/>
</dbReference>
<dbReference type="InterPro" id="IPR013382">
    <property type="entry name" value="CRISPR-assoc_prot_Cse2"/>
</dbReference>
<dbReference type="NCBIfam" id="TIGR02548">
    <property type="entry name" value="casB_cse2"/>
    <property type="match status" value="1"/>
</dbReference>
<dbReference type="CDD" id="cd09731">
    <property type="entry name" value="Cse2_I-E"/>
    <property type="match status" value="1"/>
</dbReference>
<dbReference type="RefSeq" id="WP_274261277.1">
    <property type="nucleotide sequence ID" value="NZ_CP117884.1"/>
</dbReference>
<gene>
    <name evidence="1" type="primary">casB</name>
    <name evidence="1" type="ORF">PQ472_03135</name>
</gene>
<reference evidence="1 2" key="1">
    <citation type="submission" date="2023-02" db="EMBL/GenBank/DDBJ databases">
        <title>Genome sequence of Lacticaseibacillus sp. KACC 23028.</title>
        <authorList>
            <person name="Kim S."/>
            <person name="Heo J."/>
            <person name="Kwon S.-W."/>
        </authorList>
    </citation>
    <scope>NUCLEOTIDE SEQUENCE [LARGE SCALE GENOMIC DNA]</scope>
    <source>
        <strain evidence="1 2">KACC 23028</strain>
    </source>
</reference>